<name>A0AAW2DQA6_9ROSI</name>
<dbReference type="Proteomes" id="UP001459277">
    <property type="component" value="Unassembled WGS sequence"/>
</dbReference>
<evidence type="ECO:0000313" key="2">
    <source>
        <dbReference type="EMBL" id="KAL0011206.1"/>
    </source>
</evidence>
<dbReference type="EMBL" id="JAZDWU010000002">
    <property type="protein sequence ID" value="KAL0011206.1"/>
    <property type="molecule type" value="Genomic_DNA"/>
</dbReference>
<protein>
    <submittedName>
        <fullName evidence="2">Uncharacterized protein</fullName>
    </submittedName>
</protein>
<evidence type="ECO:0000313" key="3">
    <source>
        <dbReference type="Proteomes" id="UP001459277"/>
    </source>
</evidence>
<evidence type="ECO:0000256" key="1">
    <source>
        <dbReference type="SAM" id="MobiDB-lite"/>
    </source>
</evidence>
<keyword evidence="3" id="KW-1185">Reference proteome</keyword>
<feature type="region of interest" description="Disordered" evidence="1">
    <location>
        <begin position="70"/>
        <end position="136"/>
    </location>
</feature>
<feature type="region of interest" description="Disordered" evidence="1">
    <location>
        <begin position="152"/>
        <end position="188"/>
    </location>
</feature>
<reference evidence="2 3" key="1">
    <citation type="submission" date="2024-01" db="EMBL/GenBank/DDBJ databases">
        <title>A telomere-to-telomere, gap-free genome of sweet tea (Lithocarpus litseifolius).</title>
        <authorList>
            <person name="Zhou J."/>
        </authorList>
    </citation>
    <scope>NUCLEOTIDE SEQUENCE [LARGE SCALE GENOMIC DNA]</scope>
    <source>
        <strain evidence="2">Zhou-2022a</strain>
        <tissue evidence="2">Leaf</tissue>
    </source>
</reference>
<organism evidence="2 3">
    <name type="scientific">Lithocarpus litseifolius</name>
    <dbReference type="NCBI Taxonomy" id="425828"/>
    <lineage>
        <taxon>Eukaryota</taxon>
        <taxon>Viridiplantae</taxon>
        <taxon>Streptophyta</taxon>
        <taxon>Embryophyta</taxon>
        <taxon>Tracheophyta</taxon>
        <taxon>Spermatophyta</taxon>
        <taxon>Magnoliopsida</taxon>
        <taxon>eudicotyledons</taxon>
        <taxon>Gunneridae</taxon>
        <taxon>Pentapetalae</taxon>
        <taxon>rosids</taxon>
        <taxon>fabids</taxon>
        <taxon>Fagales</taxon>
        <taxon>Fagaceae</taxon>
        <taxon>Lithocarpus</taxon>
    </lineage>
</organism>
<proteinExistence type="predicted"/>
<dbReference type="AlphaFoldDB" id="A0AAW2DQA6"/>
<feature type="compositionally biased region" description="Basic and acidic residues" evidence="1">
    <location>
        <begin position="118"/>
        <end position="136"/>
    </location>
</feature>
<accession>A0AAW2DQA6</accession>
<gene>
    <name evidence="2" type="ORF">SO802_006314</name>
</gene>
<sequence length="205" mass="23195">MVPGFEILFDCNNKTPKLKVEEATWVPTDWADHMDLDSITPLLGDHICNIEDEEYWEASQHALKIPYELRANDEDKEGGAAPSDDEDKSDDKSDSSSDGSSNDSGHNDDDSSTNNDDNSNRKNAREENARANQMYHDEYPYGHFSDWSDITNVSSRSSPRYNKHGREVPKLGSYYDLEPSSPIPYTEKEDDIDARLAALNQKLMV</sequence>
<comment type="caution">
    <text evidence="2">The sequence shown here is derived from an EMBL/GenBank/DDBJ whole genome shotgun (WGS) entry which is preliminary data.</text>
</comment>